<comment type="caution">
    <text evidence="1">The sequence shown here is derived from an EMBL/GenBank/DDBJ whole genome shotgun (WGS) entry which is preliminary data.</text>
</comment>
<proteinExistence type="predicted"/>
<reference evidence="1 2" key="1">
    <citation type="submission" date="2017-08" db="EMBL/GenBank/DDBJ databases">
        <title>Halomonas alkalisoli sp. nov., isolated from saline alkaline soil.</title>
        <authorList>
            <person name="Wang D."/>
            <person name="Zhang G."/>
        </authorList>
    </citation>
    <scope>NUCLEOTIDE SEQUENCE [LARGE SCALE GENOMIC DNA]</scope>
    <source>
        <strain evidence="1 2">WRN001</strain>
    </source>
</reference>
<dbReference type="AlphaFoldDB" id="A0A2A2EML1"/>
<evidence type="ECO:0000313" key="2">
    <source>
        <dbReference type="Proteomes" id="UP000217771"/>
    </source>
</evidence>
<sequence>MYDQQALACGNALALRARQELDVLSRLTLGQAVSFATREGQVFGRVIKINCKTVVVQSEDNRQWKVSVGLIQPLRGV</sequence>
<keyword evidence="2" id="KW-1185">Reference proteome</keyword>
<dbReference type="EMBL" id="NSKB01000016">
    <property type="protein sequence ID" value="PAU74086.1"/>
    <property type="molecule type" value="Genomic_DNA"/>
</dbReference>
<evidence type="ECO:0000313" key="1">
    <source>
        <dbReference type="EMBL" id="PAU74086.1"/>
    </source>
</evidence>
<dbReference type="OrthoDB" id="6953254at2"/>
<protein>
    <submittedName>
        <fullName evidence="1">Transposase</fullName>
    </submittedName>
</protein>
<gene>
    <name evidence="1" type="ORF">CK498_24605</name>
</gene>
<accession>A0A2A2EML1</accession>
<dbReference type="Proteomes" id="UP000217771">
    <property type="component" value="Unassembled WGS sequence"/>
</dbReference>
<organism evidence="1 2">
    <name type="scientific">Halomonas salipaludis</name>
    <dbReference type="NCBI Taxonomy" id="2032625"/>
    <lineage>
        <taxon>Bacteria</taxon>
        <taxon>Pseudomonadati</taxon>
        <taxon>Pseudomonadota</taxon>
        <taxon>Gammaproteobacteria</taxon>
        <taxon>Oceanospirillales</taxon>
        <taxon>Halomonadaceae</taxon>
        <taxon>Halomonas</taxon>
    </lineage>
</organism>
<name>A0A2A2EML1_9GAMM</name>